<evidence type="ECO:0000313" key="1">
    <source>
        <dbReference type="Proteomes" id="UP000887575"/>
    </source>
</evidence>
<organism evidence="1 2">
    <name type="scientific">Mesorhabditis belari</name>
    <dbReference type="NCBI Taxonomy" id="2138241"/>
    <lineage>
        <taxon>Eukaryota</taxon>
        <taxon>Metazoa</taxon>
        <taxon>Ecdysozoa</taxon>
        <taxon>Nematoda</taxon>
        <taxon>Chromadorea</taxon>
        <taxon>Rhabditida</taxon>
        <taxon>Rhabditina</taxon>
        <taxon>Rhabditomorpha</taxon>
        <taxon>Rhabditoidea</taxon>
        <taxon>Rhabditidae</taxon>
        <taxon>Mesorhabditinae</taxon>
        <taxon>Mesorhabditis</taxon>
    </lineage>
</organism>
<dbReference type="WBParaSite" id="MBELARI_LOCUS135.1">
    <property type="protein sequence ID" value="MBELARI_LOCUS135.1"/>
    <property type="gene ID" value="MBELARI_LOCUS135"/>
</dbReference>
<keyword evidence="1" id="KW-1185">Reference proteome</keyword>
<evidence type="ECO:0000313" key="2">
    <source>
        <dbReference type="WBParaSite" id="MBELARI_LOCUS135.1"/>
    </source>
</evidence>
<proteinExistence type="predicted"/>
<dbReference type="PANTHER" id="PTHR38608">
    <property type="entry name" value="PROTEIN CBG07207"/>
    <property type="match status" value="1"/>
</dbReference>
<dbReference type="PANTHER" id="PTHR38608:SF4">
    <property type="entry name" value="PROTEIN CBG07207"/>
    <property type="match status" value="1"/>
</dbReference>
<reference evidence="2" key="1">
    <citation type="submission" date="2024-02" db="UniProtKB">
        <authorList>
            <consortium name="WormBaseParasite"/>
        </authorList>
    </citation>
    <scope>IDENTIFICATION</scope>
</reference>
<sequence length="229" mass="25786">MIGMVNVQCDSTMDFYAAPRRSPNAAAQAEANSAVVAEIGNEKGNGKKEKSSNVQRKLSYRPLFGRRKIEKIAYSADGRKMSNGEVLEKHSPNKLWEELIIRTFAKKVEDDVKCPLEGMRQLGEGIQTIRNLDRQQSCSMYSLVSDHRLMAEIEEGEKDEEHFHQQQQQRPLKGLIEEPYMGFGDDGCDGVRERATSTVSYPETAAKITKIAAARRHHSHHAKRASDIL</sequence>
<accession>A0AAF3EHP7</accession>
<dbReference type="Proteomes" id="UP000887575">
    <property type="component" value="Unassembled WGS sequence"/>
</dbReference>
<name>A0AAF3EHP7_9BILA</name>
<protein>
    <submittedName>
        <fullName evidence="2">Uncharacterized protein</fullName>
    </submittedName>
</protein>
<dbReference type="AlphaFoldDB" id="A0AAF3EHP7"/>